<feature type="transmembrane region" description="Helical" evidence="8">
    <location>
        <begin position="103"/>
        <end position="123"/>
    </location>
</feature>
<organism evidence="9 10">
    <name type="scientific">Dispira parvispora</name>
    <dbReference type="NCBI Taxonomy" id="1520584"/>
    <lineage>
        <taxon>Eukaryota</taxon>
        <taxon>Fungi</taxon>
        <taxon>Fungi incertae sedis</taxon>
        <taxon>Zoopagomycota</taxon>
        <taxon>Kickxellomycotina</taxon>
        <taxon>Dimargaritomycetes</taxon>
        <taxon>Dimargaritales</taxon>
        <taxon>Dimargaritaceae</taxon>
        <taxon>Dispira</taxon>
    </lineage>
</organism>
<evidence type="ECO:0000256" key="6">
    <source>
        <dbReference type="ARBA" id="ARBA00023136"/>
    </source>
</evidence>
<reference evidence="9" key="1">
    <citation type="submission" date="2022-07" db="EMBL/GenBank/DDBJ databases">
        <title>Phylogenomic reconstructions and comparative analyses of Kickxellomycotina fungi.</title>
        <authorList>
            <person name="Reynolds N.K."/>
            <person name="Stajich J.E."/>
            <person name="Barry K."/>
            <person name="Grigoriev I.V."/>
            <person name="Crous P."/>
            <person name="Smith M.E."/>
        </authorList>
    </citation>
    <scope>NUCLEOTIDE SEQUENCE</scope>
    <source>
        <strain evidence="9">RSA 1196</strain>
    </source>
</reference>
<dbReference type="InterPro" id="IPR007305">
    <property type="entry name" value="Vesicle_transpt_Got1/SFT2"/>
</dbReference>
<evidence type="ECO:0000256" key="7">
    <source>
        <dbReference type="ARBA" id="ARBA00025800"/>
    </source>
</evidence>
<evidence type="ECO:0000256" key="1">
    <source>
        <dbReference type="ARBA" id="ARBA00004141"/>
    </source>
</evidence>
<protein>
    <recommendedName>
        <fullName evidence="8">Protein transport protein SFT2</fullName>
    </recommendedName>
</protein>
<dbReference type="Proteomes" id="UP001150925">
    <property type="component" value="Unassembled WGS sequence"/>
</dbReference>
<comment type="function">
    <text evidence="8">Nonessential protein required for the fusion of transport vesicles derived from the endocytic pathway with the Golgi complex.</text>
</comment>
<gene>
    <name evidence="9" type="ORF">IWQ62_002487</name>
</gene>
<keyword evidence="6 8" id="KW-0472">Membrane</keyword>
<feature type="transmembrane region" description="Helical" evidence="8">
    <location>
        <begin position="129"/>
        <end position="150"/>
    </location>
</feature>
<evidence type="ECO:0000256" key="8">
    <source>
        <dbReference type="RuleBase" id="RU363111"/>
    </source>
</evidence>
<keyword evidence="10" id="KW-1185">Reference proteome</keyword>
<dbReference type="AlphaFoldDB" id="A0A9W8E747"/>
<keyword evidence="2 8" id="KW-0813">Transport</keyword>
<feature type="transmembrane region" description="Helical" evidence="8">
    <location>
        <begin position="42"/>
        <end position="66"/>
    </location>
</feature>
<dbReference type="Pfam" id="PF04178">
    <property type="entry name" value="Got1"/>
    <property type="match status" value="1"/>
</dbReference>
<comment type="similarity">
    <text evidence="7 8">Belongs to the SFT2 family.</text>
</comment>
<proteinExistence type="inferred from homology"/>
<comment type="caution">
    <text evidence="9">The sequence shown here is derived from an EMBL/GenBank/DDBJ whole genome shotgun (WGS) entry which is preliminary data.</text>
</comment>
<feature type="transmembrane region" description="Helical" evidence="8">
    <location>
        <begin position="72"/>
        <end position="91"/>
    </location>
</feature>
<accession>A0A9W8E747</accession>
<comment type="subcellular location">
    <subcellularLocation>
        <location evidence="8">Golgi apparatus membrane</location>
        <topology evidence="8">Multi-pass membrane protein</topology>
    </subcellularLocation>
    <subcellularLocation>
        <location evidence="1">Membrane</location>
        <topology evidence="1">Multi-pass membrane protein</topology>
    </subcellularLocation>
</comment>
<dbReference type="PANTHER" id="PTHR23137">
    <property type="entry name" value="VESICLE TRANSPORT PROTEIN-RELATED"/>
    <property type="match status" value="1"/>
</dbReference>
<evidence type="ECO:0000256" key="4">
    <source>
        <dbReference type="ARBA" id="ARBA00022927"/>
    </source>
</evidence>
<keyword evidence="8" id="KW-0333">Golgi apparatus</keyword>
<keyword evidence="4 8" id="KW-0653">Protein transport</keyword>
<dbReference type="InterPro" id="IPR011691">
    <property type="entry name" value="Vesicle_transpt_SFT2"/>
</dbReference>
<evidence type="ECO:0000313" key="10">
    <source>
        <dbReference type="Proteomes" id="UP001150925"/>
    </source>
</evidence>
<dbReference type="GO" id="GO:0015031">
    <property type="term" value="P:protein transport"/>
    <property type="evidence" value="ECO:0007669"/>
    <property type="project" value="UniProtKB-KW"/>
</dbReference>
<dbReference type="PANTHER" id="PTHR23137:SF6">
    <property type="entry name" value="VESICLE TRANSPORT PROTEIN"/>
    <property type="match status" value="1"/>
</dbReference>
<keyword evidence="5 8" id="KW-1133">Transmembrane helix</keyword>
<dbReference type="EMBL" id="JANBPY010000532">
    <property type="protein sequence ID" value="KAJ1966192.1"/>
    <property type="molecule type" value="Genomic_DNA"/>
</dbReference>
<evidence type="ECO:0000256" key="2">
    <source>
        <dbReference type="ARBA" id="ARBA00022448"/>
    </source>
</evidence>
<dbReference type="GO" id="GO:0016192">
    <property type="term" value="P:vesicle-mediated transport"/>
    <property type="evidence" value="ECO:0007669"/>
    <property type="project" value="InterPro"/>
</dbReference>
<dbReference type="OrthoDB" id="73614at2759"/>
<name>A0A9W8E747_9FUNG</name>
<evidence type="ECO:0000256" key="3">
    <source>
        <dbReference type="ARBA" id="ARBA00022692"/>
    </source>
</evidence>
<evidence type="ECO:0000256" key="5">
    <source>
        <dbReference type="ARBA" id="ARBA00022989"/>
    </source>
</evidence>
<dbReference type="GO" id="GO:0000139">
    <property type="term" value="C:Golgi membrane"/>
    <property type="evidence" value="ECO:0007669"/>
    <property type="project" value="UniProtKB-SubCell"/>
</dbReference>
<evidence type="ECO:0000313" key="9">
    <source>
        <dbReference type="EMBL" id="KAJ1966192.1"/>
    </source>
</evidence>
<sequence>MSFNITMPKITQQIQPDDLNLTAEDNSSPLSDYFSLSRTQRLYAFGICAVIGLILCALSLMMLGLVNLAGFAIFYSLGNVVALLGTMFLVGPMRQIKMAFEPVRIIATIVFIVTLVLTFVAALALHSVILSIIMVILQFCALVWYCASYIPFGRKIIKKVCGSCLP</sequence>
<keyword evidence="3 8" id="KW-0812">Transmembrane</keyword>